<dbReference type="GeneID" id="33360217"/>
<evidence type="ECO:0000256" key="4">
    <source>
        <dbReference type="ARBA" id="ARBA00011270"/>
    </source>
</evidence>
<evidence type="ECO:0000256" key="1">
    <source>
        <dbReference type="ARBA" id="ARBA00003365"/>
    </source>
</evidence>
<geneLocation type="chloroplast" evidence="14"/>
<dbReference type="RefSeq" id="YP_009397794.1">
    <property type="nucleotide sequence ID" value="NC_035289.1"/>
</dbReference>
<dbReference type="CDD" id="cd04724">
    <property type="entry name" value="Tryptophan_synthase_alpha"/>
    <property type="match status" value="1"/>
</dbReference>
<comment type="pathway">
    <text evidence="3 12">Amino-acid biosynthesis; L-tryptophan biosynthesis; L-tryptophan from chorismate: step 5/5.</text>
</comment>
<proteinExistence type="inferred from homology"/>
<keyword evidence="8 12" id="KW-0822">Tryptophan biosynthesis</keyword>
<dbReference type="AlphaFoldDB" id="A0A1Z1MLK3"/>
<comment type="similarity">
    <text evidence="12 13">Belongs to the TrpA family.</text>
</comment>
<comment type="catalytic activity">
    <reaction evidence="11 12">
        <text>(1S,2R)-1-C-(indol-3-yl)glycerol 3-phosphate + L-serine = D-glyceraldehyde 3-phosphate + L-tryptophan + H2O</text>
        <dbReference type="Rhea" id="RHEA:10532"/>
        <dbReference type="ChEBI" id="CHEBI:15377"/>
        <dbReference type="ChEBI" id="CHEBI:33384"/>
        <dbReference type="ChEBI" id="CHEBI:57912"/>
        <dbReference type="ChEBI" id="CHEBI:58866"/>
        <dbReference type="ChEBI" id="CHEBI:59776"/>
        <dbReference type="EC" id="4.2.1.20"/>
    </reaction>
</comment>
<evidence type="ECO:0000256" key="2">
    <source>
        <dbReference type="ARBA" id="ARBA00004229"/>
    </source>
</evidence>
<keyword evidence="10 12" id="KW-0456">Lyase</keyword>
<evidence type="ECO:0000256" key="13">
    <source>
        <dbReference type="RuleBase" id="RU003662"/>
    </source>
</evidence>
<comment type="function">
    <text evidence="1 12">The alpha subunit is responsible for the aldol cleavage of indoleglycerol phosphate to indole and glyceraldehyde 3-phosphate.</text>
</comment>
<keyword evidence="9 12" id="KW-0057">Aromatic amino acid biosynthesis</keyword>
<dbReference type="GO" id="GO:0009507">
    <property type="term" value="C:chloroplast"/>
    <property type="evidence" value="ECO:0007669"/>
    <property type="project" value="UniProtKB-SubCell"/>
</dbReference>
<accession>A0A1Z1MLK3</accession>
<evidence type="ECO:0000256" key="12">
    <source>
        <dbReference type="HAMAP-Rule" id="MF_00131"/>
    </source>
</evidence>
<evidence type="ECO:0000313" key="14">
    <source>
        <dbReference type="EMBL" id="ARW66980.1"/>
    </source>
</evidence>
<comment type="subunit">
    <text evidence="4 12">Tetramer of two alpha and two beta chains.</text>
</comment>
<organism evidence="14">
    <name type="scientific">Sonderella linearis</name>
    <dbReference type="NCBI Taxonomy" id="110477"/>
    <lineage>
        <taxon>Eukaryota</taxon>
        <taxon>Rhodophyta</taxon>
        <taxon>Florideophyceae</taxon>
        <taxon>Rhodymeniophycidae</taxon>
        <taxon>Ceramiales</taxon>
        <taxon>Rhodomelaceae</taxon>
        <taxon>Sonderella</taxon>
    </lineage>
</organism>
<evidence type="ECO:0000256" key="9">
    <source>
        <dbReference type="ARBA" id="ARBA00023141"/>
    </source>
</evidence>
<feature type="active site" description="Proton acceptor" evidence="12">
    <location>
        <position position="60"/>
    </location>
</feature>
<dbReference type="PANTHER" id="PTHR43406">
    <property type="entry name" value="TRYPTOPHAN SYNTHASE, ALPHA CHAIN"/>
    <property type="match status" value="1"/>
</dbReference>
<dbReference type="EC" id="4.2.1.20" evidence="12"/>
<sequence>MNIISKILQEKRKHSTCALIPFITAGYPDIDTTIQILYTLDRDGVDIIELGIPYADALADGPLIQSSSKIALKQGVYINKVLNILEIIDKKLKAPIALFTYYNPILARGIERFIKEISLFNVKGLIIPDLPIEESDYLISLCRIYNIELIFFISPTSSRSRISYILSKAPGCIYLISNTGVTGIRDKLNQDINLLSRYITSKTNKSVMLGFGISNPTQVYDICKWNIDGIVIGSAITYIISEYTMKNDDVVLKKLSKFCQSIKDVLNN</sequence>
<dbReference type="InterPro" id="IPR011060">
    <property type="entry name" value="RibuloseP-bd_barrel"/>
</dbReference>
<evidence type="ECO:0000256" key="7">
    <source>
        <dbReference type="ARBA" id="ARBA00022640"/>
    </source>
</evidence>
<feature type="active site" description="Proton acceptor" evidence="12">
    <location>
        <position position="49"/>
    </location>
</feature>
<evidence type="ECO:0000256" key="6">
    <source>
        <dbReference type="ARBA" id="ARBA00022605"/>
    </source>
</evidence>
<dbReference type="UniPathway" id="UPA00035">
    <property type="reaction ID" value="UER00044"/>
</dbReference>
<dbReference type="Pfam" id="PF00290">
    <property type="entry name" value="Trp_syntA"/>
    <property type="match status" value="1"/>
</dbReference>
<dbReference type="GO" id="GO:0004834">
    <property type="term" value="F:tryptophan synthase activity"/>
    <property type="evidence" value="ECO:0007669"/>
    <property type="project" value="UniProtKB-UniRule"/>
</dbReference>
<dbReference type="InterPro" id="IPR013785">
    <property type="entry name" value="Aldolase_TIM"/>
</dbReference>
<keyword evidence="7 14" id="KW-0934">Plastid</keyword>
<dbReference type="NCBIfam" id="TIGR00262">
    <property type="entry name" value="trpA"/>
    <property type="match status" value="1"/>
</dbReference>
<reference evidence="14" key="1">
    <citation type="journal article" date="2017" name="J. Phycol.">
        <title>Analysis of chloroplast genomes and a supermatrix inform reclassification of the Rhodomelaceae (Rhodophyta).</title>
        <authorList>
            <person name="Diaz-Tapia P."/>
            <person name="Maggs C.A."/>
            <person name="West J.A."/>
            <person name="Verbruggen H."/>
        </authorList>
    </citation>
    <scope>NUCLEOTIDE SEQUENCE</scope>
    <source>
        <strain evidence="14">PD1151</strain>
    </source>
</reference>
<comment type="subcellular location">
    <subcellularLocation>
        <location evidence="2 12">Plastid</location>
        <location evidence="2 12">Chloroplast</location>
    </subcellularLocation>
</comment>
<dbReference type="EMBL" id="MF101445">
    <property type="protein sequence ID" value="ARW66980.1"/>
    <property type="molecule type" value="Genomic_DNA"/>
</dbReference>
<keyword evidence="5 14" id="KW-0150">Chloroplast</keyword>
<dbReference type="HAMAP" id="MF_00131">
    <property type="entry name" value="Trp_synth_alpha"/>
    <property type="match status" value="1"/>
</dbReference>
<dbReference type="GO" id="GO:0005829">
    <property type="term" value="C:cytosol"/>
    <property type="evidence" value="ECO:0007669"/>
    <property type="project" value="TreeGrafter"/>
</dbReference>
<dbReference type="PANTHER" id="PTHR43406:SF1">
    <property type="entry name" value="TRYPTOPHAN SYNTHASE ALPHA CHAIN, CHLOROPLASTIC"/>
    <property type="match status" value="1"/>
</dbReference>
<name>A0A1Z1MLK3_9FLOR</name>
<evidence type="ECO:0000256" key="11">
    <source>
        <dbReference type="ARBA" id="ARBA00049047"/>
    </source>
</evidence>
<dbReference type="SUPFAM" id="SSF51366">
    <property type="entry name" value="Ribulose-phoshate binding barrel"/>
    <property type="match status" value="1"/>
</dbReference>
<gene>
    <name evidence="12 14" type="primary">trpA</name>
</gene>
<protein>
    <recommendedName>
        <fullName evidence="12">Tryptophan synthase alpha chain</fullName>
        <ecNumber evidence="12">4.2.1.20</ecNumber>
    </recommendedName>
</protein>
<dbReference type="InterPro" id="IPR002028">
    <property type="entry name" value="Trp_synthase_suA"/>
</dbReference>
<evidence type="ECO:0000256" key="8">
    <source>
        <dbReference type="ARBA" id="ARBA00022822"/>
    </source>
</evidence>
<keyword evidence="6 12" id="KW-0028">Amino-acid biosynthesis</keyword>
<evidence type="ECO:0000256" key="3">
    <source>
        <dbReference type="ARBA" id="ARBA00004733"/>
    </source>
</evidence>
<evidence type="ECO:0000256" key="5">
    <source>
        <dbReference type="ARBA" id="ARBA00022528"/>
    </source>
</evidence>
<dbReference type="Gene3D" id="3.20.20.70">
    <property type="entry name" value="Aldolase class I"/>
    <property type="match status" value="1"/>
</dbReference>
<evidence type="ECO:0000256" key="10">
    <source>
        <dbReference type="ARBA" id="ARBA00023239"/>
    </source>
</evidence>
<dbReference type="FunFam" id="3.20.20.70:FF:000037">
    <property type="entry name" value="Tryptophan synthase alpha chain"/>
    <property type="match status" value="1"/>
</dbReference>